<proteinExistence type="predicted"/>
<reference evidence="1" key="1">
    <citation type="journal article" date="2020" name="Fungal Divers.">
        <title>Resolving the Mortierellaceae phylogeny through synthesis of multi-gene phylogenetics and phylogenomics.</title>
        <authorList>
            <person name="Vandepol N."/>
            <person name="Liber J."/>
            <person name="Desiro A."/>
            <person name="Na H."/>
            <person name="Kennedy M."/>
            <person name="Barry K."/>
            <person name="Grigoriev I.V."/>
            <person name="Miller A.N."/>
            <person name="O'Donnell K."/>
            <person name="Stajich J.E."/>
            <person name="Bonito G."/>
        </authorList>
    </citation>
    <scope>NUCLEOTIDE SEQUENCE</scope>
    <source>
        <strain evidence="1">NVP60</strain>
    </source>
</reference>
<accession>A0A9P6UEM2</accession>
<evidence type="ECO:0000313" key="2">
    <source>
        <dbReference type="Proteomes" id="UP000823405"/>
    </source>
</evidence>
<sequence>MAFTRSNRSNYLQLMMGLYFYSAGCTRKVIDVLHGAGLSVSFPTVNRLLENLSEDAWERFIKASKQNPWIVVYDNINFAKRKYDQRVGNADDFESGTTATLIIGKNLSPGSAQQIRESYARLSLVDFMMDEMEEDH</sequence>
<gene>
    <name evidence="1" type="ORF">BGZ97_008550</name>
</gene>
<dbReference type="OrthoDB" id="4743193at2759"/>
<protein>
    <submittedName>
        <fullName evidence="1">Uncharacterized protein</fullName>
    </submittedName>
</protein>
<dbReference type="EMBL" id="JAAAIN010003938">
    <property type="protein sequence ID" value="KAG0283420.1"/>
    <property type="molecule type" value="Genomic_DNA"/>
</dbReference>
<evidence type="ECO:0000313" key="1">
    <source>
        <dbReference type="EMBL" id="KAG0283420.1"/>
    </source>
</evidence>
<dbReference type="Proteomes" id="UP000823405">
    <property type="component" value="Unassembled WGS sequence"/>
</dbReference>
<name>A0A9P6UEM2_9FUNG</name>
<feature type="non-terminal residue" evidence="1">
    <location>
        <position position="136"/>
    </location>
</feature>
<dbReference type="AlphaFoldDB" id="A0A9P6UEM2"/>
<organism evidence="1 2">
    <name type="scientific">Linnemannia gamsii</name>
    <dbReference type="NCBI Taxonomy" id="64522"/>
    <lineage>
        <taxon>Eukaryota</taxon>
        <taxon>Fungi</taxon>
        <taxon>Fungi incertae sedis</taxon>
        <taxon>Mucoromycota</taxon>
        <taxon>Mortierellomycotina</taxon>
        <taxon>Mortierellomycetes</taxon>
        <taxon>Mortierellales</taxon>
        <taxon>Mortierellaceae</taxon>
        <taxon>Linnemannia</taxon>
    </lineage>
</organism>
<keyword evidence="2" id="KW-1185">Reference proteome</keyword>
<comment type="caution">
    <text evidence="1">The sequence shown here is derived from an EMBL/GenBank/DDBJ whole genome shotgun (WGS) entry which is preliminary data.</text>
</comment>